<evidence type="ECO:0000313" key="1">
    <source>
        <dbReference type="EMBL" id="CAG8712848.1"/>
    </source>
</evidence>
<dbReference type="Proteomes" id="UP000789920">
    <property type="component" value="Unassembled WGS sequence"/>
</dbReference>
<evidence type="ECO:0000313" key="2">
    <source>
        <dbReference type="Proteomes" id="UP000789920"/>
    </source>
</evidence>
<reference evidence="1" key="1">
    <citation type="submission" date="2021-06" db="EMBL/GenBank/DDBJ databases">
        <authorList>
            <person name="Kallberg Y."/>
            <person name="Tangrot J."/>
            <person name="Rosling A."/>
        </authorList>
    </citation>
    <scope>NUCLEOTIDE SEQUENCE</scope>
    <source>
        <strain evidence="1">MA461A</strain>
    </source>
</reference>
<proteinExistence type="predicted"/>
<name>A0ACA9PK60_9GLOM</name>
<sequence>MNRYKPQMLANKMTQYHDQKEAPELAFISKRLHSIVVNSTSIEYLFSDIGFIYSKYRQVHLQRDNLQPINMNTNNKVSTNMENEVSVNIESNINKIVEEIDNTDKEVESDLILKLDGEVYETDYDLDNIEALYLADNP</sequence>
<accession>A0ACA9PK60</accession>
<protein>
    <submittedName>
        <fullName evidence="1">19043_t:CDS:1</fullName>
    </submittedName>
</protein>
<organism evidence="1 2">
    <name type="scientific">Racocetra persica</name>
    <dbReference type="NCBI Taxonomy" id="160502"/>
    <lineage>
        <taxon>Eukaryota</taxon>
        <taxon>Fungi</taxon>
        <taxon>Fungi incertae sedis</taxon>
        <taxon>Mucoromycota</taxon>
        <taxon>Glomeromycotina</taxon>
        <taxon>Glomeromycetes</taxon>
        <taxon>Diversisporales</taxon>
        <taxon>Gigasporaceae</taxon>
        <taxon>Racocetra</taxon>
    </lineage>
</organism>
<keyword evidence="2" id="KW-1185">Reference proteome</keyword>
<comment type="caution">
    <text evidence="1">The sequence shown here is derived from an EMBL/GenBank/DDBJ whole genome shotgun (WGS) entry which is preliminary data.</text>
</comment>
<dbReference type="EMBL" id="CAJVQC010021321">
    <property type="protein sequence ID" value="CAG8712848.1"/>
    <property type="molecule type" value="Genomic_DNA"/>
</dbReference>
<gene>
    <name evidence="1" type="ORF">RPERSI_LOCUS10670</name>
</gene>